<keyword evidence="4" id="KW-0997">Cell inner membrane</keyword>
<feature type="transmembrane region" description="Helical" evidence="9">
    <location>
        <begin position="83"/>
        <end position="106"/>
    </location>
</feature>
<evidence type="ECO:0000256" key="6">
    <source>
        <dbReference type="ARBA" id="ARBA00022989"/>
    </source>
</evidence>
<dbReference type="Proteomes" id="UP000732193">
    <property type="component" value="Unassembled WGS sequence"/>
</dbReference>
<comment type="caution">
    <text evidence="10">The sequence shown here is derived from an EMBL/GenBank/DDBJ whole genome shotgun (WGS) entry which is preliminary data.</text>
</comment>
<keyword evidence="5 9" id="KW-0812">Transmembrane</keyword>
<dbReference type="PANTHER" id="PTHR30574:SF1">
    <property type="entry name" value="SULPHUR TRANSPORT DOMAIN-CONTAINING PROTEIN"/>
    <property type="match status" value="1"/>
</dbReference>
<sequence length="358" mass="36490">MENLIDRFGEGAVVFALALFIGMVFGAAAQHSRFCLRAATVEFSHNIWGPRLGIWLVAFSAAVFTVQGAIATGHLDVSNVRQIAAQGSLSGAILGGLMFGSGMILARGCASRLLVLSATGNLRAIVTGLVLTLTAQASLRGVLSPLRESLGGIWAISGGPSRDLLAHIGILPRTVALIAGGCLVVAVAFALYRGNAKSRTGAAVIVGATIAAGWVATYAVAQNSFEVVAISSITFTGPSADTLMGFVNERQLPLSFGSGLVPGVFLGALLMAVITGEARIQRFEAQMPMERYLVGGVLMGFGSMLAGGCAVGAGMTGGAIFALTAWLALLSMWVGAVATQLIADARAGAGAAAPRPQT</sequence>
<evidence type="ECO:0000256" key="3">
    <source>
        <dbReference type="ARBA" id="ARBA00022475"/>
    </source>
</evidence>
<name>A0AAE3B772_9RHOB</name>
<evidence type="ECO:0000256" key="2">
    <source>
        <dbReference type="ARBA" id="ARBA00022448"/>
    </source>
</evidence>
<feature type="transmembrane region" description="Helical" evidence="9">
    <location>
        <begin position="319"/>
        <end position="338"/>
    </location>
</feature>
<dbReference type="Pfam" id="PF04143">
    <property type="entry name" value="Sulf_transp"/>
    <property type="match status" value="1"/>
</dbReference>
<evidence type="ECO:0000256" key="1">
    <source>
        <dbReference type="ARBA" id="ARBA00004429"/>
    </source>
</evidence>
<proteinExistence type="inferred from homology"/>
<evidence type="ECO:0000313" key="10">
    <source>
        <dbReference type="EMBL" id="MBM1714988.1"/>
    </source>
</evidence>
<gene>
    <name evidence="10" type="ORF">JQV55_15570</name>
</gene>
<feature type="transmembrane region" description="Helical" evidence="9">
    <location>
        <begin position="292"/>
        <end position="313"/>
    </location>
</feature>
<evidence type="ECO:0000313" key="11">
    <source>
        <dbReference type="Proteomes" id="UP000732193"/>
    </source>
</evidence>
<comment type="similarity">
    <text evidence="8">Belongs to the TsuA/YedE (TC 9.B.102) family.</text>
</comment>
<evidence type="ECO:0000256" key="7">
    <source>
        <dbReference type="ARBA" id="ARBA00023136"/>
    </source>
</evidence>
<dbReference type="EMBL" id="JAFBRM010000004">
    <property type="protein sequence ID" value="MBM1714988.1"/>
    <property type="molecule type" value="Genomic_DNA"/>
</dbReference>
<dbReference type="AlphaFoldDB" id="A0AAE3B772"/>
<organism evidence="10 11">
    <name type="scientific">Sulfitobacter geojensis</name>
    <dbReference type="NCBI Taxonomy" id="1342299"/>
    <lineage>
        <taxon>Bacteria</taxon>
        <taxon>Pseudomonadati</taxon>
        <taxon>Pseudomonadota</taxon>
        <taxon>Alphaproteobacteria</taxon>
        <taxon>Rhodobacterales</taxon>
        <taxon>Roseobacteraceae</taxon>
        <taxon>Sulfitobacter</taxon>
    </lineage>
</organism>
<dbReference type="InterPro" id="IPR007272">
    <property type="entry name" value="Sulf_transp_TsuA/YedE"/>
</dbReference>
<evidence type="ECO:0000256" key="9">
    <source>
        <dbReference type="SAM" id="Phobius"/>
    </source>
</evidence>
<feature type="transmembrane region" description="Helical" evidence="9">
    <location>
        <begin position="52"/>
        <end position="71"/>
    </location>
</feature>
<protein>
    <submittedName>
        <fullName evidence="10">YeeE/YedE family protein</fullName>
    </submittedName>
</protein>
<feature type="transmembrane region" description="Helical" evidence="9">
    <location>
        <begin position="113"/>
        <end position="135"/>
    </location>
</feature>
<dbReference type="GO" id="GO:0005886">
    <property type="term" value="C:plasma membrane"/>
    <property type="evidence" value="ECO:0007669"/>
    <property type="project" value="UniProtKB-SubCell"/>
</dbReference>
<dbReference type="RefSeq" id="WP_203242907.1">
    <property type="nucleotide sequence ID" value="NZ_JAFBRH010000004.1"/>
</dbReference>
<evidence type="ECO:0000256" key="8">
    <source>
        <dbReference type="ARBA" id="ARBA00035655"/>
    </source>
</evidence>
<evidence type="ECO:0000256" key="5">
    <source>
        <dbReference type="ARBA" id="ARBA00022692"/>
    </source>
</evidence>
<reference evidence="10 11" key="1">
    <citation type="submission" date="2021-01" db="EMBL/GenBank/DDBJ databases">
        <title>Diatom-associated Roseobacters Show Island Model of Population Structure.</title>
        <authorList>
            <person name="Qu L."/>
            <person name="Feng X."/>
            <person name="Chen Y."/>
            <person name="Li L."/>
            <person name="Wang X."/>
            <person name="Hu Z."/>
            <person name="Wang H."/>
            <person name="Luo H."/>
        </authorList>
    </citation>
    <scope>NUCLEOTIDE SEQUENCE [LARGE SCALE GENOMIC DNA]</scope>
    <source>
        <strain evidence="10 11">TR60-84</strain>
    </source>
</reference>
<keyword evidence="11" id="KW-1185">Reference proteome</keyword>
<comment type="subcellular location">
    <subcellularLocation>
        <location evidence="1">Cell inner membrane</location>
        <topology evidence="1">Multi-pass membrane protein</topology>
    </subcellularLocation>
</comment>
<feature type="transmembrane region" description="Helical" evidence="9">
    <location>
        <begin position="12"/>
        <end position="31"/>
    </location>
</feature>
<keyword evidence="6 9" id="KW-1133">Transmembrane helix</keyword>
<keyword evidence="7 9" id="KW-0472">Membrane</keyword>
<feature type="transmembrane region" description="Helical" evidence="9">
    <location>
        <begin position="260"/>
        <end position="280"/>
    </location>
</feature>
<evidence type="ECO:0000256" key="4">
    <source>
        <dbReference type="ARBA" id="ARBA00022519"/>
    </source>
</evidence>
<keyword evidence="3" id="KW-1003">Cell membrane</keyword>
<feature type="transmembrane region" description="Helical" evidence="9">
    <location>
        <begin position="170"/>
        <end position="191"/>
    </location>
</feature>
<dbReference type="PANTHER" id="PTHR30574">
    <property type="entry name" value="INNER MEMBRANE PROTEIN YEDE"/>
    <property type="match status" value="1"/>
</dbReference>
<keyword evidence="2" id="KW-0813">Transport</keyword>
<accession>A0AAE3B772</accession>
<feature type="transmembrane region" description="Helical" evidence="9">
    <location>
        <begin position="203"/>
        <end position="221"/>
    </location>
</feature>